<feature type="transmembrane region" description="Helical" evidence="1">
    <location>
        <begin position="113"/>
        <end position="132"/>
    </location>
</feature>
<dbReference type="InterPro" id="IPR021359">
    <property type="entry name" value="DUF2812"/>
</dbReference>
<keyword evidence="1" id="KW-0812">Transmembrane</keyword>
<evidence type="ECO:0000256" key="1">
    <source>
        <dbReference type="SAM" id="Phobius"/>
    </source>
</evidence>
<gene>
    <name evidence="2" type="ORF">INT76_09535</name>
</gene>
<dbReference type="RefSeq" id="WP_212570230.1">
    <property type="nucleotide sequence ID" value="NZ_CP073084.1"/>
</dbReference>
<feature type="transmembrane region" description="Helical" evidence="1">
    <location>
        <begin position="160"/>
        <end position="193"/>
    </location>
</feature>
<name>A0ABX7YKA0_9STRE</name>
<evidence type="ECO:0000313" key="2">
    <source>
        <dbReference type="EMBL" id="QUE54057.1"/>
    </source>
</evidence>
<protein>
    <submittedName>
        <fullName evidence="2">DUF2812 domain-containing protein</fullName>
    </submittedName>
</protein>
<reference evidence="2 3" key="1">
    <citation type="submission" date="2021-04" db="EMBL/GenBank/DDBJ databases">
        <title>Complete genome sequence of a novel Streptococcus species.</title>
        <authorList>
            <person name="Teng J.L.L."/>
        </authorList>
    </citation>
    <scope>NUCLEOTIDE SEQUENCE [LARGE SCALE GENOMIC DNA]</scope>
    <source>
        <strain evidence="2 3">HKU75</strain>
    </source>
</reference>
<organism evidence="2 3">
    <name type="scientific">Streptococcus oriscaviae</name>
    <dbReference type="NCBI Taxonomy" id="2781599"/>
    <lineage>
        <taxon>Bacteria</taxon>
        <taxon>Bacillati</taxon>
        <taxon>Bacillota</taxon>
        <taxon>Bacilli</taxon>
        <taxon>Lactobacillales</taxon>
        <taxon>Streptococcaceae</taxon>
        <taxon>Streptococcus</taxon>
    </lineage>
</organism>
<evidence type="ECO:0000313" key="3">
    <source>
        <dbReference type="Proteomes" id="UP000677616"/>
    </source>
</evidence>
<keyword evidence="3" id="KW-1185">Reference proteome</keyword>
<keyword evidence="1" id="KW-1133">Transmembrane helix</keyword>
<proteinExistence type="predicted"/>
<accession>A0ABX7YKA0</accession>
<sequence length="208" mass="25193">MKKWKLFTSMKNEETWINHIQSQGYRLTKINPWLGIYQFEEHQGSPLLVRLDFHEHIKRQDYLEYLSLFQETGWNCLEGSRRSGMHYFQQATNSSSTEIFSDRESLVAVHKRYQQFALTYFTIFLVYFFLFYQSNINNGFYPWNPKSWFLTPGLWEREGFSFWFGFLLEIPFALFRSGLIPLVFLVCSIYFLFISEKVKKEIQHIQEY</sequence>
<keyword evidence="1" id="KW-0472">Membrane</keyword>
<dbReference type="Pfam" id="PF11193">
    <property type="entry name" value="DUF2812"/>
    <property type="match status" value="1"/>
</dbReference>
<dbReference type="Proteomes" id="UP000677616">
    <property type="component" value="Chromosome"/>
</dbReference>
<dbReference type="EMBL" id="CP073084">
    <property type="protein sequence ID" value="QUE54057.1"/>
    <property type="molecule type" value="Genomic_DNA"/>
</dbReference>